<dbReference type="InterPro" id="IPR002104">
    <property type="entry name" value="Integrase_catalytic"/>
</dbReference>
<sequence>KLPIVKHHKAIHEKDLKDFVIYSNKALFNDVDIHSHNNISKTTRYLTLDYRLFAIMYKFNMYMPLRIHNIISLEWSDIDFKNKMLVIPAYKMKLNKEFKLPLSSQALEILEFIYKQRLDKYVFSCALSDKVRMQRAFYNALNEYIQLQK</sequence>
<evidence type="ECO:0000313" key="4">
    <source>
        <dbReference type="Proteomes" id="UP000029857"/>
    </source>
</evidence>
<evidence type="ECO:0000313" key="3">
    <source>
        <dbReference type="EMBL" id="TLE07204.1"/>
    </source>
</evidence>
<dbReference type="InterPro" id="IPR011010">
    <property type="entry name" value="DNA_brk_join_enz"/>
</dbReference>
<organism evidence="3 4">
    <name type="scientific">Helicobacter bilis</name>
    <dbReference type="NCBI Taxonomy" id="37372"/>
    <lineage>
        <taxon>Bacteria</taxon>
        <taxon>Pseudomonadati</taxon>
        <taxon>Campylobacterota</taxon>
        <taxon>Epsilonproteobacteria</taxon>
        <taxon>Campylobacterales</taxon>
        <taxon>Helicobacteraceae</taxon>
        <taxon>Helicobacter</taxon>
    </lineage>
</organism>
<dbReference type="GO" id="GO:0006310">
    <property type="term" value="P:DNA recombination"/>
    <property type="evidence" value="ECO:0007669"/>
    <property type="project" value="UniProtKB-KW"/>
</dbReference>
<name>A0A4U8U1Y1_9HELI</name>
<dbReference type="Gene3D" id="1.10.443.10">
    <property type="entry name" value="Intergrase catalytic core"/>
    <property type="match status" value="1"/>
</dbReference>
<feature type="non-terminal residue" evidence="3">
    <location>
        <position position="1"/>
    </location>
</feature>
<dbReference type="EMBL" id="JRPJ02000138">
    <property type="protein sequence ID" value="TLE07204.1"/>
    <property type="molecule type" value="Genomic_DNA"/>
</dbReference>
<dbReference type="GO" id="GO:0015074">
    <property type="term" value="P:DNA integration"/>
    <property type="evidence" value="ECO:0007669"/>
    <property type="project" value="InterPro"/>
</dbReference>
<protein>
    <recommendedName>
        <fullName evidence="2">Tyr recombinase domain-containing protein</fullName>
    </recommendedName>
</protein>
<dbReference type="InterPro" id="IPR013762">
    <property type="entry name" value="Integrase-like_cat_sf"/>
</dbReference>
<evidence type="ECO:0000259" key="2">
    <source>
        <dbReference type="Pfam" id="PF00589"/>
    </source>
</evidence>
<gene>
    <name evidence="3" type="ORF">LS79_011335</name>
</gene>
<dbReference type="SUPFAM" id="SSF56349">
    <property type="entry name" value="DNA breaking-rejoining enzymes"/>
    <property type="match status" value="1"/>
</dbReference>
<proteinExistence type="predicted"/>
<dbReference type="GO" id="GO:0003677">
    <property type="term" value="F:DNA binding"/>
    <property type="evidence" value="ECO:0007669"/>
    <property type="project" value="InterPro"/>
</dbReference>
<keyword evidence="1" id="KW-0233">DNA recombination</keyword>
<feature type="non-terminal residue" evidence="3">
    <location>
        <position position="149"/>
    </location>
</feature>
<dbReference type="Pfam" id="PF00589">
    <property type="entry name" value="Phage_integrase"/>
    <property type="match status" value="1"/>
</dbReference>
<accession>A0A4U8U1Y1</accession>
<evidence type="ECO:0000256" key="1">
    <source>
        <dbReference type="ARBA" id="ARBA00023172"/>
    </source>
</evidence>
<dbReference type="RefSeq" id="WP_153227317.1">
    <property type="nucleotide sequence ID" value="NZ_JRPJ02000138.1"/>
</dbReference>
<reference evidence="3 4" key="1">
    <citation type="journal article" date="2014" name="Genome Announc.">
        <title>Draft genome sequences of eight enterohepatic helicobacter species isolated from both laboratory and wild rodents.</title>
        <authorList>
            <person name="Sheh A."/>
            <person name="Shen Z."/>
            <person name="Fox J.G."/>
        </authorList>
    </citation>
    <scope>NUCLEOTIDE SEQUENCE [LARGE SCALE GENOMIC DNA]</scope>
    <source>
        <strain evidence="3 4">ATCC 49320</strain>
    </source>
</reference>
<feature type="domain" description="Tyr recombinase" evidence="2">
    <location>
        <begin position="56"/>
        <end position="141"/>
    </location>
</feature>
<dbReference type="AlphaFoldDB" id="A0A4U8U1Y1"/>
<dbReference type="Proteomes" id="UP000029857">
    <property type="component" value="Unassembled WGS sequence"/>
</dbReference>
<comment type="caution">
    <text evidence="3">The sequence shown here is derived from an EMBL/GenBank/DDBJ whole genome shotgun (WGS) entry which is preliminary data.</text>
</comment>